<dbReference type="GO" id="GO:0016020">
    <property type="term" value="C:membrane"/>
    <property type="evidence" value="ECO:0007669"/>
    <property type="project" value="UniProtKB-SubCell"/>
</dbReference>
<gene>
    <name evidence="7" type="primary">cox3</name>
</gene>
<accession>A0A8A4JBI2</accession>
<proteinExistence type="predicted"/>
<evidence type="ECO:0000256" key="3">
    <source>
        <dbReference type="ARBA" id="ARBA00022989"/>
    </source>
</evidence>
<dbReference type="GO" id="GO:0004129">
    <property type="term" value="F:cytochrome-c oxidase activity"/>
    <property type="evidence" value="ECO:0007669"/>
    <property type="project" value="InterPro"/>
</dbReference>
<evidence type="ECO:0000256" key="2">
    <source>
        <dbReference type="ARBA" id="ARBA00022692"/>
    </source>
</evidence>
<dbReference type="GeneID" id="69229886"/>
<feature type="transmembrane region" description="Helical" evidence="5">
    <location>
        <begin position="194"/>
        <end position="213"/>
    </location>
</feature>
<feature type="transmembrane region" description="Helical" evidence="5">
    <location>
        <begin position="150"/>
        <end position="174"/>
    </location>
</feature>
<feature type="transmembrane region" description="Helical" evidence="5">
    <location>
        <begin position="56"/>
        <end position="76"/>
    </location>
</feature>
<dbReference type="InterPro" id="IPR000298">
    <property type="entry name" value="Cyt_c_oxidase-like_su3"/>
</dbReference>
<name>A0A8A4JBI2_9TREM</name>
<evidence type="ECO:0000256" key="1">
    <source>
        <dbReference type="ARBA" id="ARBA00004141"/>
    </source>
</evidence>
<dbReference type="EMBL" id="MT560390">
    <property type="protein sequence ID" value="QTC30696.1"/>
    <property type="molecule type" value="Genomic_DNA"/>
</dbReference>
<comment type="subcellular location">
    <subcellularLocation>
        <location evidence="1">Membrane</location>
        <topology evidence="1">Multi-pass membrane protein</topology>
    </subcellularLocation>
</comment>
<evidence type="ECO:0000313" key="7">
    <source>
        <dbReference type="EMBL" id="QTC30696.1"/>
    </source>
</evidence>
<evidence type="ECO:0000259" key="6">
    <source>
        <dbReference type="PROSITE" id="PS50253"/>
    </source>
</evidence>
<dbReference type="InterPro" id="IPR035973">
    <property type="entry name" value="Cyt_c_oxidase_su3-like_sf"/>
</dbReference>
<feature type="transmembrane region" description="Helical" evidence="5">
    <location>
        <begin position="88"/>
        <end position="106"/>
    </location>
</feature>
<organism evidence="7">
    <name type="scientific">Notocotylus intestinalis</name>
    <dbReference type="NCBI Taxonomy" id="1197314"/>
    <lineage>
        <taxon>Eukaryota</taxon>
        <taxon>Metazoa</taxon>
        <taxon>Spiralia</taxon>
        <taxon>Lophotrochozoa</taxon>
        <taxon>Platyhelminthes</taxon>
        <taxon>Trematoda</taxon>
        <taxon>Digenea</taxon>
        <taxon>Plagiorchiida</taxon>
        <taxon>Pronocephalata</taxon>
        <taxon>Pronocephaloidea</taxon>
        <taxon>Notocotylidae</taxon>
        <taxon>Notocotylus</taxon>
    </lineage>
</organism>
<dbReference type="PROSITE" id="PS50253">
    <property type="entry name" value="COX3"/>
    <property type="match status" value="1"/>
</dbReference>
<dbReference type="AlphaFoldDB" id="A0A8A4JBI2"/>
<keyword evidence="2 5" id="KW-0812">Transmembrane</keyword>
<reference evidence="7" key="1">
    <citation type="journal article" date="2021" name="Parasitol. Res.">
        <title>Characterization of the complete mitochondrial genome of Notocotylus sp. (Trematoda, Notocotylidae) and its phylogenetic implications.</title>
        <authorList>
            <person name="Xu G."/>
            <person name="Zhu P."/>
            <person name="Zhu W."/>
            <person name="Ma B."/>
            <person name="Li X."/>
            <person name="Li W."/>
        </authorList>
    </citation>
    <scope>NUCLEOTIDE SEQUENCE</scope>
</reference>
<dbReference type="Gene3D" id="1.20.120.80">
    <property type="entry name" value="Cytochrome c oxidase, subunit III, four-helix bundle"/>
    <property type="match status" value="1"/>
</dbReference>
<geneLocation type="mitochondrion" evidence="7"/>
<feature type="transmembrane region" description="Helical" evidence="5">
    <location>
        <begin position="12"/>
        <end position="41"/>
    </location>
</feature>
<keyword evidence="3 5" id="KW-1133">Transmembrane helix</keyword>
<keyword evidence="7" id="KW-0496">Mitochondrion</keyword>
<dbReference type="RefSeq" id="YP_010235124.1">
    <property type="nucleotide sequence ID" value="NC_059797.1"/>
</dbReference>
<dbReference type="InterPro" id="IPR013833">
    <property type="entry name" value="Cyt_c_oxidase_su3_a-hlx"/>
</dbReference>
<sequence>MSGLDVLGEWVVLLMFSNLFFWGGSVVVLLLGVVGIVVLFILKELLYVEIHYVDGFLLFIWYEVLAFFSGFVTCLWSESFVSGNLSHFLLLPIVGIFLLIGSSNTVTAVHHSMLLSGGYMHLIFTMCGGGGFVVLLLYSMYECRYCLISSVYFGACFCTDGLHFLHVNGIMGGLGLINPFGDLKLNDYYNNMIVWYWHFVVYIWLLVYIVVYLS</sequence>
<feature type="domain" description="Heme-copper oxidase subunit III family profile" evidence="6">
    <location>
        <begin position="1"/>
        <end position="214"/>
    </location>
</feature>
<dbReference type="CDD" id="cd00386">
    <property type="entry name" value="Heme_Cu_Oxidase_III_like"/>
    <property type="match status" value="1"/>
</dbReference>
<protein>
    <submittedName>
        <fullName evidence="7">Cytochrome c oxidase subunit 3</fullName>
    </submittedName>
</protein>
<feature type="transmembrane region" description="Helical" evidence="5">
    <location>
        <begin position="118"/>
        <end position="138"/>
    </location>
</feature>
<keyword evidence="4 5" id="KW-0472">Membrane</keyword>
<evidence type="ECO:0000256" key="5">
    <source>
        <dbReference type="SAM" id="Phobius"/>
    </source>
</evidence>
<dbReference type="SUPFAM" id="SSF81452">
    <property type="entry name" value="Cytochrome c oxidase subunit III-like"/>
    <property type="match status" value="1"/>
</dbReference>
<dbReference type="GO" id="GO:0022904">
    <property type="term" value="P:respiratory electron transport chain"/>
    <property type="evidence" value="ECO:0007669"/>
    <property type="project" value="InterPro"/>
</dbReference>
<evidence type="ECO:0000256" key="4">
    <source>
        <dbReference type="ARBA" id="ARBA00023136"/>
    </source>
</evidence>